<evidence type="ECO:0000313" key="1">
    <source>
        <dbReference type="EMBL" id="KKL52467.1"/>
    </source>
</evidence>
<organism evidence="1">
    <name type="scientific">marine sediment metagenome</name>
    <dbReference type="NCBI Taxonomy" id="412755"/>
    <lineage>
        <taxon>unclassified sequences</taxon>
        <taxon>metagenomes</taxon>
        <taxon>ecological metagenomes</taxon>
    </lineage>
</organism>
<reference evidence="1" key="1">
    <citation type="journal article" date="2015" name="Nature">
        <title>Complex archaea that bridge the gap between prokaryotes and eukaryotes.</title>
        <authorList>
            <person name="Spang A."/>
            <person name="Saw J.H."/>
            <person name="Jorgensen S.L."/>
            <person name="Zaremba-Niedzwiedzka K."/>
            <person name="Martijn J."/>
            <person name="Lind A.E."/>
            <person name="van Eijk R."/>
            <person name="Schleper C."/>
            <person name="Guy L."/>
            <person name="Ettema T.J."/>
        </authorList>
    </citation>
    <scope>NUCLEOTIDE SEQUENCE</scope>
</reference>
<dbReference type="PROSITE" id="PS50005">
    <property type="entry name" value="TPR"/>
    <property type="match status" value="1"/>
</dbReference>
<comment type="caution">
    <text evidence="1">The sequence shown here is derived from an EMBL/GenBank/DDBJ whole genome shotgun (WGS) entry which is preliminary data.</text>
</comment>
<proteinExistence type="predicted"/>
<name>A0A0F9FN41_9ZZZZ</name>
<dbReference type="InterPro" id="IPR019734">
    <property type="entry name" value="TPR_rpt"/>
</dbReference>
<dbReference type="EMBL" id="LAZR01031881">
    <property type="protein sequence ID" value="KKL52467.1"/>
    <property type="molecule type" value="Genomic_DNA"/>
</dbReference>
<dbReference type="AlphaFoldDB" id="A0A0F9FN41"/>
<accession>A0A0F9FN41</accession>
<protein>
    <submittedName>
        <fullName evidence="1">Uncharacterized protein</fullName>
    </submittedName>
</protein>
<sequence length="45" mass="5518">IFELGNVYGRKQDYNEAIKLHEKAIQIYKDNNMENHPIFKKLYYK</sequence>
<feature type="non-terminal residue" evidence="1">
    <location>
        <position position="1"/>
    </location>
</feature>
<gene>
    <name evidence="1" type="ORF">LCGC14_2285160</name>
</gene>
<dbReference type="InterPro" id="IPR011990">
    <property type="entry name" value="TPR-like_helical_dom_sf"/>
</dbReference>
<dbReference type="SUPFAM" id="SSF48452">
    <property type="entry name" value="TPR-like"/>
    <property type="match status" value="1"/>
</dbReference>
<dbReference type="Pfam" id="PF00515">
    <property type="entry name" value="TPR_1"/>
    <property type="match status" value="1"/>
</dbReference>
<dbReference type="Gene3D" id="1.25.40.10">
    <property type="entry name" value="Tetratricopeptide repeat domain"/>
    <property type="match status" value="1"/>
</dbReference>